<protein>
    <recommendedName>
        <fullName evidence="3">Nucleotide pyrophosphatase</fullName>
    </recommendedName>
</protein>
<organism evidence="1 2">
    <name type="scientific">Rossellomorea pakistanensis</name>
    <dbReference type="NCBI Taxonomy" id="992288"/>
    <lineage>
        <taxon>Bacteria</taxon>
        <taxon>Bacillati</taxon>
        <taxon>Bacillota</taxon>
        <taxon>Bacilli</taxon>
        <taxon>Bacillales</taxon>
        <taxon>Bacillaceae</taxon>
        <taxon>Rossellomorea</taxon>
    </lineage>
</organism>
<evidence type="ECO:0000313" key="1">
    <source>
        <dbReference type="EMBL" id="MBM7584627.1"/>
    </source>
</evidence>
<dbReference type="RefSeq" id="WP_239587389.1">
    <property type="nucleotide sequence ID" value="NZ_JAFBDZ010000001.1"/>
</dbReference>
<gene>
    <name evidence="1" type="ORF">JOC86_001164</name>
</gene>
<sequence>MIQVISGDQEGTFKFKPEGAFKDVYNQTWSIKGNSSILDLAIDNNSQIKYGDYPDGLARLYGAIHSQKEDFLILDAKPGYEFIGESSPEHTGGGAHGSMHKNDSLTPIIVTGTNKSIDHLRIVDLKTWILDLLE</sequence>
<dbReference type="Proteomes" id="UP001646157">
    <property type="component" value="Unassembled WGS sequence"/>
</dbReference>
<evidence type="ECO:0000313" key="2">
    <source>
        <dbReference type="Proteomes" id="UP001646157"/>
    </source>
</evidence>
<keyword evidence="2" id="KW-1185">Reference proteome</keyword>
<proteinExistence type="predicted"/>
<accession>A0ABS2N9T9</accession>
<evidence type="ECO:0008006" key="3">
    <source>
        <dbReference type="Google" id="ProtNLM"/>
    </source>
</evidence>
<dbReference type="EMBL" id="JAFBDZ010000001">
    <property type="protein sequence ID" value="MBM7584627.1"/>
    <property type="molecule type" value="Genomic_DNA"/>
</dbReference>
<comment type="caution">
    <text evidence="1">The sequence shown here is derived from an EMBL/GenBank/DDBJ whole genome shotgun (WGS) entry which is preliminary data.</text>
</comment>
<reference evidence="1 2" key="1">
    <citation type="submission" date="2021-01" db="EMBL/GenBank/DDBJ databases">
        <title>Genomic Encyclopedia of Type Strains, Phase IV (KMG-IV): sequencing the most valuable type-strain genomes for metagenomic binning, comparative biology and taxonomic classification.</title>
        <authorList>
            <person name="Goeker M."/>
        </authorList>
    </citation>
    <scope>NUCLEOTIDE SEQUENCE [LARGE SCALE GENOMIC DNA]</scope>
    <source>
        <strain evidence="1 2">DSM 24834</strain>
    </source>
</reference>
<name>A0ABS2N9T9_9BACI</name>